<dbReference type="EMBL" id="DRTX01000220">
    <property type="protein sequence ID" value="HHF53547.1"/>
    <property type="molecule type" value="Genomic_DNA"/>
</dbReference>
<gene>
    <name evidence="1" type="ORF">ENL43_04205</name>
</gene>
<dbReference type="InterPro" id="IPR019734">
    <property type="entry name" value="TPR_rpt"/>
</dbReference>
<accession>A0A7V5HNQ5</accession>
<reference evidence="1" key="1">
    <citation type="journal article" date="2020" name="mSystems">
        <title>Genome- and Community-Level Interaction Insights into Carbon Utilization and Element Cycling Functions of Hydrothermarchaeota in Hydrothermal Sediment.</title>
        <authorList>
            <person name="Zhou Z."/>
            <person name="Liu Y."/>
            <person name="Xu W."/>
            <person name="Pan J."/>
            <person name="Luo Z.H."/>
            <person name="Li M."/>
        </authorList>
    </citation>
    <scope>NUCLEOTIDE SEQUENCE [LARGE SCALE GENOMIC DNA]</scope>
    <source>
        <strain evidence="1">HyVt-96</strain>
    </source>
</reference>
<proteinExistence type="predicted"/>
<comment type="caution">
    <text evidence="1">The sequence shown here is derived from an EMBL/GenBank/DDBJ whole genome shotgun (WGS) entry which is preliminary data.</text>
</comment>
<sequence length="352" mass="40832">MKLILLIFLFYSNADLFKEPLDSLLLKGLDFAYREKYKEAQAYFDLAIKFYPEHPGGYLYKAGLLDLYMIDFSTDDREEEFYKLVDIAAEKARKMRRDHIPEDSLALSYFFEGSAFSYRAVREGRKKKFISALKYGFKAVKLLKKSVELDSSLYDAYLPLGTYSYALSKIPRVLRWFLPDDGSREDGLKKIELAAKKAKYVKILAMDAYAWTLAYDGQADSAVKVAQKLVEIYPGTRAFRWTLSYALRKAGKWREAEKTHRVIFYLTVRDQKDYPYDIALSLYWLAICNYINGRKTEAIVHTDAALLVLREAPDNPKVNKLRRGLEKLDKKLEKYRRLGTYVDPAGVEDYGP</sequence>
<dbReference type="AlphaFoldDB" id="A0A7V5HNQ5"/>
<evidence type="ECO:0000313" key="1">
    <source>
        <dbReference type="EMBL" id="HHF53547.1"/>
    </source>
</evidence>
<dbReference type="InterPro" id="IPR011990">
    <property type="entry name" value="TPR-like_helical_dom_sf"/>
</dbReference>
<organism evidence="1">
    <name type="scientific">candidate division WOR-3 bacterium</name>
    <dbReference type="NCBI Taxonomy" id="2052148"/>
    <lineage>
        <taxon>Bacteria</taxon>
        <taxon>Bacteria division WOR-3</taxon>
    </lineage>
</organism>
<dbReference type="Proteomes" id="UP000886050">
    <property type="component" value="Unassembled WGS sequence"/>
</dbReference>
<evidence type="ECO:0008006" key="2">
    <source>
        <dbReference type="Google" id="ProtNLM"/>
    </source>
</evidence>
<protein>
    <recommendedName>
        <fullName evidence="2">Tetratricopeptide repeat protein</fullName>
    </recommendedName>
</protein>
<dbReference type="SUPFAM" id="SSF48452">
    <property type="entry name" value="TPR-like"/>
    <property type="match status" value="1"/>
</dbReference>
<dbReference type="Pfam" id="PF13174">
    <property type="entry name" value="TPR_6"/>
    <property type="match status" value="1"/>
</dbReference>
<dbReference type="Gene3D" id="1.25.40.10">
    <property type="entry name" value="Tetratricopeptide repeat domain"/>
    <property type="match status" value="2"/>
</dbReference>
<name>A0A7V5HNQ5_UNCW3</name>